<dbReference type="PATRIC" id="fig|593117.10.peg.2151"/>
<protein>
    <submittedName>
        <fullName evidence="5">Glycosyltransferase, family 2</fullName>
    </submittedName>
</protein>
<reference evidence="5 6" key="1">
    <citation type="journal article" date="2007" name="Genome Biol.">
        <title>Genome analysis and genome-wide proteomics of Thermococcus gammatolerans, the most radioresistant organism known amongst the Archaea.</title>
        <authorList>
            <person name="Zivanovic Y."/>
            <person name="Armengaud J."/>
            <person name="Lagorce A."/>
            <person name="Leplat C."/>
            <person name="Guerin P."/>
            <person name="Dutertre M."/>
            <person name="Anthouard V."/>
            <person name="Forterre P."/>
            <person name="Wincker P."/>
            <person name="Confalonieri F."/>
        </authorList>
    </citation>
    <scope>NUCLEOTIDE SEQUENCE [LARGE SCALE GENOMIC DNA]</scope>
    <source>
        <strain evidence="6">DSM 15229 / JCM 11827 / EJ3</strain>
    </source>
</reference>
<dbReference type="InterPro" id="IPR001173">
    <property type="entry name" value="Glyco_trans_2-like"/>
</dbReference>
<name>C5A2Y2_THEGJ</name>
<dbReference type="PaxDb" id="593117-TGAM_2141"/>
<dbReference type="Proteomes" id="UP000001488">
    <property type="component" value="Chromosome"/>
</dbReference>
<evidence type="ECO:0000256" key="1">
    <source>
        <dbReference type="ARBA" id="ARBA00006739"/>
    </source>
</evidence>
<feature type="domain" description="Glycosyltransferase 2-like" evidence="4">
    <location>
        <begin position="7"/>
        <end position="185"/>
    </location>
</feature>
<dbReference type="CAZy" id="GT2">
    <property type="family name" value="Glycosyltransferase Family 2"/>
</dbReference>
<dbReference type="Pfam" id="PF00535">
    <property type="entry name" value="Glycos_transf_2"/>
    <property type="match status" value="1"/>
</dbReference>
<organism evidence="5 6">
    <name type="scientific">Thermococcus gammatolerans (strain DSM 15229 / JCM 11827 / EJ3)</name>
    <dbReference type="NCBI Taxonomy" id="593117"/>
    <lineage>
        <taxon>Archaea</taxon>
        <taxon>Methanobacteriati</taxon>
        <taxon>Methanobacteriota</taxon>
        <taxon>Thermococci</taxon>
        <taxon>Thermococcales</taxon>
        <taxon>Thermococcaceae</taxon>
        <taxon>Thermococcus</taxon>
    </lineage>
</organism>
<dbReference type="CDD" id="cd00761">
    <property type="entry name" value="Glyco_tranf_GTA_type"/>
    <property type="match status" value="1"/>
</dbReference>
<evidence type="ECO:0000313" key="5">
    <source>
        <dbReference type="EMBL" id="ACS34643.1"/>
    </source>
</evidence>
<accession>C5A2Y2</accession>
<dbReference type="GO" id="GO:0016757">
    <property type="term" value="F:glycosyltransferase activity"/>
    <property type="evidence" value="ECO:0007669"/>
    <property type="project" value="UniProtKB-KW"/>
</dbReference>
<dbReference type="AlphaFoldDB" id="C5A2Y2"/>
<keyword evidence="2" id="KW-0328">Glycosyltransferase</keyword>
<dbReference type="KEGG" id="tga:TGAM_2141"/>
<proteinExistence type="inferred from homology"/>
<dbReference type="SUPFAM" id="SSF53448">
    <property type="entry name" value="Nucleotide-diphospho-sugar transferases"/>
    <property type="match status" value="1"/>
</dbReference>
<dbReference type="EMBL" id="CP001398">
    <property type="protein sequence ID" value="ACS34643.1"/>
    <property type="molecule type" value="Genomic_DNA"/>
</dbReference>
<evidence type="ECO:0000259" key="4">
    <source>
        <dbReference type="Pfam" id="PF00535"/>
    </source>
</evidence>
<gene>
    <name evidence="5" type="ordered locus">TGAM_2141</name>
</gene>
<evidence type="ECO:0000256" key="3">
    <source>
        <dbReference type="ARBA" id="ARBA00022679"/>
    </source>
</evidence>
<dbReference type="PANTHER" id="PTHR43179">
    <property type="entry name" value="RHAMNOSYLTRANSFERASE WBBL"/>
    <property type="match status" value="1"/>
</dbReference>
<keyword evidence="6" id="KW-1185">Reference proteome</keyword>
<evidence type="ECO:0000313" key="6">
    <source>
        <dbReference type="Proteomes" id="UP000001488"/>
    </source>
</evidence>
<evidence type="ECO:0000256" key="2">
    <source>
        <dbReference type="ARBA" id="ARBA00022676"/>
    </source>
</evidence>
<dbReference type="STRING" id="593117.TGAM_2141"/>
<dbReference type="eggNOG" id="arCOG01383">
    <property type="taxonomic scope" value="Archaea"/>
</dbReference>
<dbReference type="Gene3D" id="3.90.550.10">
    <property type="entry name" value="Spore Coat Polysaccharide Biosynthesis Protein SpsA, Chain A"/>
    <property type="match status" value="1"/>
</dbReference>
<keyword evidence="3 5" id="KW-0808">Transferase</keyword>
<dbReference type="HOGENOM" id="CLU_063817_0_0_2"/>
<dbReference type="InterPro" id="IPR029044">
    <property type="entry name" value="Nucleotide-diphossugar_trans"/>
</dbReference>
<comment type="similarity">
    <text evidence="1">Belongs to the glycosyltransferase 2 family.</text>
</comment>
<dbReference type="PANTHER" id="PTHR43179:SF12">
    <property type="entry name" value="GALACTOFURANOSYLTRANSFERASE GLFT2"/>
    <property type="match status" value="1"/>
</dbReference>
<sequence>MSSKEVSVVIPTYKRYEDIIKTLESLNNQTLPPDEVIIFDESPTDELRRIIKAQRFCYPVKYIRSPSKFRSLARSRNKAKKLVKGRTVVFLDDDVILSPDYLERIVKFFSDNSHVKGVTGLIINQTKLSKIYQLMNMVFLRPHKTEVPAVQRSFVPTYPEPSMFKSAPAQWLSGCNMAYRREVLESMDFDWRLLKYSYSEDVDFSFRVYKKYGEGSLWLLPDAKLIHNQSPSGRLLGFNLEAHRRVVNLYMLYKHFGDTRLNILVFLWWNIGEILEQVLGGILHGELRDRIKNVKVILKAMKFTFENFGRIKKGDIIQLQL</sequence>